<dbReference type="RefSeq" id="WP_170322836.1">
    <property type="nucleotide sequence ID" value="NZ_BLAE01000049.1"/>
</dbReference>
<gene>
    <name evidence="1" type="ORF">Amac_073430</name>
</gene>
<organism evidence="1 2">
    <name type="scientific">Acrocarpospora macrocephala</name>
    <dbReference type="NCBI Taxonomy" id="150177"/>
    <lineage>
        <taxon>Bacteria</taxon>
        <taxon>Bacillati</taxon>
        <taxon>Actinomycetota</taxon>
        <taxon>Actinomycetes</taxon>
        <taxon>Streptosporangiales</taxon>
        <taxon>Streptosporangiaceae</taxon>
        <taxon>Acrocarpospora</taxon>
    </lineage>
</organism>
<keyword evidence="2" id="KW-1185">Reference proteome</keyword>
<reference evidence="1 2" key="1">
    <citation type="submission" date="2019-10" db="EMBL/GenBank/DDBJ databases">
        <title>Whole genome shotgun sequence of Acrocarpospora macrocephala NBRC 16266.</title>
        <authorList>
            <person name="Ichikawa N."/>
            <person name="Kimura A."/>
            <person name="Kitahashi Y."/>
            <person name="Komaki H."/>
            <person name="Oguchi A."/>
        </authorList>
    </citation>
    <scope>NUCLEOTIDE SEQUENCE [LARGE SCALE GENOMIC DNA]</scope>
    <source>
        <strain evidence="1 2">NBRC 16266</strain>
    </source>
</reference>
<comment type="caution">
    <text evidence="1">The sequence shown here is derived from an EMBL/GenBank/DDBJ whole genome shotgun (WGS) entry which is preliminary data.</text>
</comment>
<evidence type="ECO:0008006" key="3">
    <source>
        <dbReference type="Google" id="ProtNLM"/>
    </source>
</evidence>
<evidence type="ECO:0000313" key="1">
    <source>
        <dbReference type="EMBL" id="GES13746.1"/>
    </source>
</evidence>
<protein>
    <recommendedName>
        <fullName evidence="3">CAAX amino protease</fullName>
    </recommendedName>
</protein>
<sequence>MNPALDHAVELAISVERLRPYRAAFNGDRSTGLRLYAWNIEISTAFYGLLHCLEVVLRNAMHRELIAHFDREDWWHSPKLRLDLRSARAISDMEADLARSYATPTPGHMVAALTLGFWVNLMASTNNYETILWRPALHKSFPHYRGTRQPLHRDLYHLRLFRNRIAHHEAVHGRHLAADHASIIRVLGYLSPEATQWARKHDRVPEALARRADVCAALAPTRF</sequence>
<dbReference type="Proteomes" id="UP000331127">
    <property type="component" value="Unassembled WGS sequence"/>
</dbReference>
<dbReference type="AlphaFoldDB" id="A0A5M3WZA4"/>
<accession>A0A5M3WZA4</accession>
<dbReference type="EMBL" id="BLAE01000049">
    <property type="protein sequence ID" value="GES13746.1"/>
    <property type="molecule type" value="Genomic_DNA"/>
</dbReference>
<evidence type="ECO:0000313" key="2">
    <source>
        <dbReference type="Proteomes" id="UP000331127"/>
    </source>
</evidence>
<name>A0A5M3WZA4_9ACTN</name>
<proteinExistence type="predicted"/>